<evidence type="ECO:0000313" key="3">
    <source>
        <dbReference type="Proteomes" id="UP000184315"/>
    </source>
</evidence>
<dbReference type="PANTHER" id="PTHR47265">
    <property type="entry name" value="IRON-SULFUR ASSEMBLY PROTEIN ISCA, CHLOROPLASTIC"/>
    <property type="match status" value="1"/>
</dbReference>
<dbReference type="InterPro" id="IPR035903">
    <property type="entry name" value="HesB-like_dom_sf"/>
</dbReference>
<dbReference type="InterPro" id="IPR016092">
    <property type="entry name" value="ATAP"/>
</dbReference>
<dbReference type="InterPro" id="IPR031108">
    <property type="entry name" value="IscA_plant_cyanobact"/>
</dbReference>
<feature type="domain" description="Core" evidence="1">
    <location>
        <begin position="2"/>
        <end position="102"/>
    </location>
</feature>
<dbReference type="NCBIfam" id="TIGR00049">
    <property type="entry name" value="iron-sulfur cluster assembly accessory protein"/>
    <property type="match status" value="1"/>
</dbReference>
<evidence type="ECO:0000313" key="2">
    <source>
        <dbReference type="EMBL" id="CUR34560.1"/>
    </source>
</evidence>
<accession>A0A1J1LPR1</accession>
<dbReference type="GO" id="GO:0051537">
    <property type="term" value="F:2 iron, 2 sulfur cluster binding"/>
    <property type="evidence" value="ECO:0007669"/>
    <property type="project" value="UniProtKB-ARBA"/>
</dbReference>
<dbReference type="Proteomes" id="UP000184315">
    <property type="component" value="Unassembled WGS sequence"/>
</dbReference>
<evidence type="ECO:0000259" key="1">
    <source>
        <dbReference type="Pfam" id="PF01521"/>
    </source>
</evidence>
<name>A0A1J1LPR1_9CYAN</name>
<dbReference type="EMBL" id="CZDF01000171">
    <property type="protein sequence ID" value="CUR34560.1"/>
    <property type="molecule type" value="Genomic_DNA"/>
</dbReference>
<dbReference type="RefSeq" id="WP_072721125.1">
    <property type="nucleotide sequence ID" value="NZ_LN889812.1"/>
</dbReference>
<dbReference type="SUPFAM" id="SSF89360">
    <property type="entry name" value="HesB-like domain"/>
    <property type="match status" value="1"/>
</dbReference>
<dbReference type="OrthoDB" id="9801228at2"/>
<reference evidence="3" key="1">
    <citation type="submission" date="2015-10" db="EMBL/GenBank/DDBJ databases">
        <authorList>
            <person name="Regsiter A."/>
            <person name="william w."/>
        </authorList>
    </citation>
    <scope>NUCLEOTIDE SEQUENCE [LARGE SCALE GENOMIC DNA]</scope>
</reference>
<dbReference type="Gene3D" id="2.60.300.12">
    <property type="entry name" value="HesB-like domain"/>
    <property type="match status" value="1"/>
</dbReference>
<dbReference type="PROSITE" id="PS01152">
    <property type="entry name" value="HESB"/>
    <property type="match status" value="1"/>
</dbReference>
<organism evidence="2 3">
    <name type="scientific">Planktothrix tepida PCC 9214</name>
    <dbReference type="NCBI Taxonomy" id="671072"/>
    <lineage>
        <taxon>Bacteria</taxon>
        <taxon>Bacillati</taxon>
        <taxon>Cyanobacteriota</taxon>
        <taxon>Cyanophyceae</taxon>
        <taxon>Oscillatoriophycideae</taxon>
        <taxon>Oscillatoriales</taxon>
        <taxon>Microcoleaceae</taxon>
        <taxon>Planktothrix</taxon>
    </lineage>
</organism>
<dbReference type="InterPro" id="IPR017870">
    <property type="entry name" value="FeS_cluster_insertion_CS"/>
</dbReference>
<dbReference type="PANTHER" id="PTHR47265:SF1">
    <property type="entry name" value="IRON-SULFUR ASSEMBLY PROTEIN ISCA, CHLOROPLASTIC"/>
    <property type="match status" value="1"/>
</dbReference>
<dbReference type="GO" id="GO:0016226">
    <property type="term" value="P:iron-sulfur cluster assembly"/>
    <property type="evidence" value="ECO:0007669"/>
    <property type="project" value="InterPro"/>
</dbReference>
<dbReference type="AlphaFoldDB" id="A0A1J1LPR1"/>
<dbReference type="Pfam" id="PF01521">
    <property type="entry name" value="Fe-S_biosyn"/>
    <property type="match status" value="1"/>
</dbReference>
<keyword evidence="3" id="KW-1185">Reference proteome</keyword>
<dbReference type="STRING" id="671072.PL9214640567"/>
<gene>
    <name evidence="2" type="ORF">PL9214640567</name>
</gene>
<dbReference type="InterPro" id="IPR000361">
    <property type="entry name" value="ATAP_core_dom"/>
</dbReference>
<dbReference type="GO" id="GO:0030674">
    <property type="term" value="F:protein-macromolecule adaptor activity"/>
    <property type="evidence" value="ECO:0007669"/>
    <property type="project" value="TreeGrafter"/>
</dbReference>
<proteinExistence type="predicted"/>
<protein>
    <recommendedName>
        <fullName evidence="1">Core domain-containing protein</fullName>
    </recommendedName>
</protein>
<sequence length="109" mass="12344">MISLSPAATREVLRLKSKQNHPHLLFRLGVQKGGCCDWSYTMGFDHQRQSSDVVYQFPEIDIVIASENLKYLENLTIDYSEDLMGGGFRFQNPNASQSCSCSYSFVPQT</sequence>